<evidence type="ECO:0000313" key="3">
    <source>
        <dbReference type="Proteomes" id="UP000053097"/>
    </source>
</evidence>
<proteinExistence type="predicted"/>
<evidence type="ECO:0000313" key="2">
    <source>
        <dbReference type="EMBL" id="EZA50476.1"/>
    </source>
</evidence>
<dbReference type="AlphaFoldDB" id="A0A026W4F1"/>
<name>A0A026W4F1_OOCBI</name>
<gene>
    <name evidence="2" type="ORF">X777_10669</name>
</gene>
<protein>
    <submittedName>
        <fullName evidence="2">Uncharacterized protein</fullName>
    </submittedName>
</protein>
<evidence type="ECO:0000256" key="1">
    <source>
        <dbReference type="SAM" id="MobiDB-lite"/>
    </source>
</evidence>
<keyword evidence="3" id="KW-1185">Reference proteome</keyword>
<dbReference type="Proteomes" id="UP000053097">
    <property type="component" value="Unassembled WGS sequence"/>
</dbReference>
<reference evidence="2 3" key="1">
    <citation type="journal article" date="2014" name="Curr. Biol.">
        <title>The genome of the clonal raider ant Cerapachys biroi.</title>
        <authorList>
            <person name="Oxley P.R."/>
            <person name="Ji L."/>
            <person name="Fetter-Pruneda I."/>
            <person name="McKenzie S.K."/>
            <person name="Li C."/>
            <person name="Hu H."/>
            <person name="Zhang G."/>
            <person name="Kronauer D.J."/>
        </authorList>
    </citation>
    <scope>NUCLEOTIDE SEQUENCE [LARGE SCALE GENOMIC DNA]</scope>
</reference>
<accession>A0A026W4F1</accession>
<sequence>MTGGSRGTPPGRGFREVTSVARGEVTWKGGGTDHPRREPISFVRARR</sequence>
<feature type="region of interest" description="Disordered" evidence="1">
    <location>
        <begin position="1"/>
        <end position="47"/>
    </location>
</feature>
<dbReference type="EMBL" id="KK107455">
    <property type="protein sequence ID" value="EZA50476.1"/>
    <property type="molecule type" value="Genomic_DNA"/>
</dbReference>
<organism evidence="2 3">
    <name type="scientific">Ooceraea biroi</name>
    <name type="common">Clonal raider ant</name>
    <name type="synonym">Cerapachys biroi</name>
    <dbReference type="NCBI Taxonomy" id="2015173"/>
    <lineage>
        <taxon>Eukaryota</taxon>
        <taxon>Metazoa</taxon>
        <taxon>Ecdysozoa</taxon>
        <taxon>Arthropoda</taxon>
        <taxon>Hexapoda</taxon>
        <taxon>Insecta</taxon>
        <taxon>Pterygota</taxon>
        <taxon>Neoptera</taxon>
        <taxon>Endopterygota</taxon>
        <taxon>Hymenoptera</taxon>
        <taxon>Apocrita</taxon>
        <taxon>Aculeata</taxon>
        <taxon>Formicoidea</taxon>
        <taxon>Formicidae</taxon>
        <taxon>Dorylinae</taxon>
        <taxon>Ooceraea</taxon>
    </lineage>
</organism>